<dbReference type="GeneID" id="102365256"/>
<feature type="domain" description="Mis18" evidence="12">
    <location>
        <begin position="50"/>
        <end position="147"/>
    </location>
</feature>
<dbReference type="GeneTree" id="ENSGT00940000154267"/>
<name>H3A3W4_LATCH</name>
<keyword evidence="11" id="KW-0137">Centromere</keyword>
<dbReference type="PANTHER" id="PTHR16431">
    <property type="entry name" value="NEUROGENIC PROTEIN MASTERMIND"/>
    <property type="match status" value="1"/>
</dbReference>
<dbReference type="GO" id="GO:0046872">
    <property type="term" value="F:metal ion binding"/>
    <property type="evidence" value="ECO:0007669"/>
    <property type="project" value="UniProtKB-KW"/>
</dbReference>
<proteinExistence type="predicted"/>
<dbReference type="InterPro" id="IPR034752">
    <property type="entry name" value="Mis18"/>
</dbReference>
<dbReference type="eggNOG" id="ENOG502S5R3">
    <property type="taxonomic scope" value="Eukaryota"/>
</dbReference>
<reference evidence="14" key="1">
    <citation type="submission" date="2011-08" db="EMBL/GenBank/DDBJ databases">
        <title>The draft genome of Latimeria chalumnae.</title>
        <authorList>
            <person name="Di Palma F."/>
            <person name="Alfoldi J."/>
            <person name="Johnson J."/>
            <person name="Berlin A."/>
            <person name="Gnerre S."/>
            <person name="Jaffe D."/>
            <person name="MacCallum I."/>
            <person name="Young S."/>
            <person name="Walker B.J."/>
            <person name="Lander E."/>
            <person name="Lindblad-Toh K."/>
        </authorList>
    </citation>
    <scope>NUCLEOTIDE SEQUENCE [LARGE SCALE GENOMIC DNA]</scope>
    <source>
        <strain evidence="14">Wild caught</strain>
    </source>
</reference>
<evidence type="ECO:0000256" key="7">
    <source>
        <dbReference type="ARBA" id="ARBA00022776"/>
    </source>
</evidence>
<dbReference type="STRING" id="7897.ENSLACP00000004335"/>
<sequence length="257" mass="28329">MTTVWKSSSGSSALLQEASLKSTATLESLSLDGAAVGCGKLQRRIKLCNCLVLQCETCKAVVGDTLAVCGEDKELVVLVCTKVTKDVMMKDCLFGTEGNLEGCFYSPLHCNSCSTCLGFSLYSTPPQFAHLRELFCLYKKNIHCYSLKTRSVLPATDLNFDLSKISNSLKKFKNQLLVVHMTLTAAEKKLEEISWMKTQGSSSMDTYTIQEGLHLTAAEKKLEEIFWMKTQGSSSMDTYTIQEGFCTTSLSSALTYE</sequence>
<evidence type="ECO:0000313" key="14">
    <source>
        <dbReference type="Proteomes" id="UP000008672"/>
    </source>
</evidence>
<keyword evidence="10" id="KW-0131">Cell cycle</keyword>
<reference evidence="13" key="2">
    <citation type="submission" date="2025-08" db="UniProtKB">
        <authorList>
            <consortium name="Ensembl"/>
        </authorList>
    </citation>
    <scope>IDENTIFICATION</scope>
</reference>
<dbReference type="Bgee" id="ENSLACG00000003855">
    <property type="expression patterns" value="Expressed in chordate pharynx"/>
</dbReference>
<keyword evidence="14" id="KW-1185">Reference proteome</keyword>
<dbReference type="GO" id="GO:0007059">
    <property type="term" value="P:chromosome segregation"/>
    <property type="evidence" value="ECO:0007669"/>
    <property type="project" value="TreeGrafter"/>
</dbReference>
<evidence type="ECO:0000256" key="3">
    <source>
        <dbReference type="ARBA" id="ARBA00004584"/>
    </source>
</evidence>
<evidence type="ECO:0000256" key="10">
    <source>
        <dbReference type="ARBA" id="ARBA00023306"/>
    </source>
</evidence>
<dbReference type="OrthoDB" id="9926299at2759"/>
<evidence type="ECO:0000256" key="2">
    <source>
        <dbReference type="ARBA" id="ARBA00004123"/>
    </source>
</evidence>
<evidence type="ECO:0000313" key="13">
    <source>
        <dbReference type="Ensembl" id="ENSLACP00000004335.1"/>
    </source>
</evidence>
<dbReference type="OMA" id="MDTYTIQ"/>
<keyword evidence="9" id="KW-0539">Nucleus</keyword>
<evidence type="ECO:0000256" key="8">
    <source>
        <dbReference type="ARBA" id="ARBA00022833"/>
    </source>
</evidence>
<dbReference type="Proteomes" id="UP000008672">
    <property type="component" value="Unassembled WGS sequence"/>
</dbReference>
<protein>
    <submittedName>
        <fullName evidence="13">Opa interacting protein 5</fullName>
    </submittedName>
</protein>
<gene>
    <name evidence="13" type="primary">OIP5</name>
</gene>
<comment type="subcellular location">
    <subcellularLocation>
        <location evidence="3">Chromosome</location>
        <location evidence="3">Centromere</location>
    </subcellularLocation>
    <subcellularLocation>
        <location evidence="2">Nucleus</location>
    </subcellularLocation>
</comment>
<evidence type="ECO:0000256" key="4">
    <source>
        <dbReference type="ARBA" id="ARBA00022454"/>
    </source>
</evidence>
<dbReference type="RefSeq" id="XP_014347251.1">
    <property type="nucleotide sequence ID" value="XM_014491765.2"/>
</dbReference>
<dbReference type="Pfam" id="PF03226">
    <property type="entry name" value="Yippee-Mis18"/>
    <property type="match status" value="1"/>
</dbReference>
<accession>H3A3W4</accession>
<dbReference type="GO" id="GO:0051301">
    <property type="term" value="P:cell division"/>
    <property type="evidence" value="ECO:0007669"/>
    <property type="project" value="UniProtKB-KW"/>
</dbReference>
<reference evidence="13" key="3">
    <citation type="submission" date="2025-09" db="UniProtKB">
        <authorList>
            <consortium name="Ensembl"/>
        </authorList>
    </citation>
    <scope>IDENTIFICATION</scope>
</reference>
<comment type="function">
    <text evidence="1">Required for recruitment of CENPA to centromeres and normal chromosome segregation during mitosis.</text>
</comment>
<evidence type="ECO:0000256" key="9">
    <source>
        <dbReference type="ARBA" id="ARBA00023242"/>
    </source>
</evidence>
<keyword evidence="8" id="KW-0862">Zinc</keyword>
<evidence type="ECO:0000256" key="11">
    <source>
        <dbReference type="ARBA" id="ARBA00023328"/>
    </source>
</evidence>
<dbReference type="EMBL" id="AFYH01121972">
    <property type="status" value="NOT_ANNOTATED_CDS"/>
    <property type="molecule type" value="Genomic_DNA"/>
</dbReference>
<organism evidence="13 14">
    <name type="scientific">Latimeria chalumnae</name>
    <name type="common">Coelacanth</name>
    <dbReference type="NCBI Taxonomy" id="7897"/>
    <lineage>
        <taxon>Eukaryota</taxon>
        <taxon>Metazoa</taxon>
        <taxon>Chordata</taxon>
        <taxon>Craniata</taxon>
        <taxon>Vertebrata</taxon>
        <taxon>Euteleostomi</taxon>
        <taxon>Coelacanthiformes</taxon>
        <taxon>Coelacanthidae</taxon>
        <taxon>Latimeria</taxon>
    </lineage>
</organism>
<dbReference type="Ensembl" id="ENSLACT00000004373.1">
    <property type="protein sequence ID" value="ENSLACP00000004335.1"/>
    <property type="gene ID" value="ENSLACG00000003855.1"/>
</dbReference>
<dbReference type="HOGENOM" id="CLU_1081676_0_0_1"/>
<keyword evidence="5" id="KW-0132">Cell division</keyword>
<dbReference type="AlphaFoldDB" id="H3A3W4"/>
<keyword evidence="4" id="KW-0158">Chromosome</keyword>
<dbReference type="PANTHER" id="PTHR16431:SF3">
    <property type="entry name" value="PROTEIN MIS18-BETA"/>
    <property type="match status" value="1"/>
</dbReference>
<evidence type="ECO:0000256" key="5">
    <source>
        <dbReference type="ARBA" id="ARBA00022618"/>
    </source>
</evidence>
<dbReference type="GO" id="GO:0034080">
    <property type="term" value="P:CENP-A containing chromatin assembly"/>
    <property type="evidence" value="ECO:0007669"/>
    <property type="project" value="TreeGrafter"/>
</dbReference>
<evidence type="ECO:0000256" key="1">
    <source>
        <dbReference type="ARBA" id="ARBA00003694"/>
    </source>
</evidence>
<keyword evidence="7" id="KW-0498">Mitosis</keyword>
<dbReference type="GO" id="GO:0000775">
    <property type="term" value="C:chromosome, centromeric region"/>
    <property type="evidence" value="ECO:0007669"/>
    <property type="project" value="UniProtKB-SubCell"/>
</dbReference>
<dbReference type="GO" id="GO:0000785">
    <property type="term" value="C:chromatin"/>
    <property type="evidence" value="ECO:0007669"/>
    <property type="project" value="TreeGrafter"/>
</dbReference>
<dbReference type="EMBL" id="AFYH01121971">
    <property type="status" value="NOT_ANNOTATED_CDS"/>
    <property type="molecule type" value="Genomic_DNA"/>
</dbReference>
<keyword evidence="6" id="KW-0479">Metal-binding</keyword>
<dbReference type="GO" id="GO:0005634">
    <property type="term" value="C:nucleus"/>
    <property type="evidence" value="ECO:0007669"/>
    <property type="project" value="UniProtKB-SubCell"/>
</dbReference>
<dbReference type="InterPro" id="IPR004910">
    <property type="entry name" value="Yippee/Mis18/Cereblon"/>
</dbReference>
<evidence type="ECO:0000256" key="6">
    <source>
        <dbReference type="ARBA" id="ARBA00022723"/>
    </source>
</evidence>
<dbReference type="PROSITE" id="PS51793">
    <property type="entry name" value="MIS18"/>
    <property type="match status" value="1"/>
</dbReference>
<dbReference type="CTD" id="11339"/>
<dbReference type="FunCoup" id="H3A3W4">
    <property type="interactions" value="1356"/>
</dbReference>
<dbReference type="EMBL" id="AFYH01121970">
    <property type="status" value="NOT_ANNOTATED_CDS"/>
    <property type="molecule type" value="Genomic_DNA"/>
</dbReference>
<evidence type="ECO:0000259" key="12">
    <source>
        <dbReference type="PROSITE" id="PS51793"/>
    </source>
</evidence>
<dbReference type="InParanoid" id="H3A3W4"/>